<dbReference type="Gene3D" id="3.20.20.140">
    <property type="entry name" value="Metal-dependent hydrolases"/>
    <property type="match status" value="1"/>
</dbReference>
<gene>
    <name evidence="7" type="primary">hutI</name>
    <name evidence="10" type="ORF">LIP_0269</name>
</gene>
<feature type="region of interest" description="Disordered" evidence="8">
    <location>
        <begin position="1"/>
        <end position="28"/>
    </location>
</feature>
<reference evidence="11" key="1">
    <citation type="submission" date="2015-07" db="EMBL/GenBank/DDBJ databases">
        <title>Complete genome sequence and phylogenetic analysis of Limnochorda pilosa.</title>
        <authorList>
            <person name="Watanabe M."/>
            <person name="Kojima H."/>
            <person name="Fukui M."/>
        </authorList>
    </citation>
    <scope>NUCLEOTIDE SEQUENCE [LARGE SCALE GENOMIC DNA]</scope>
    <source>
        <strain evidence="11">HC45</strain>
    </source>
</reference>
<feature type="domain" description="Amidohydrolase-related" evidence="9">
    <location>
        <begin position="99"/>
        <end position="440"/>
    </location>
</feature>
<dbReference type="PANTHER" id="PTHR42752">
    <property type="entry name" value="IMIDAZOLONEPROPIONASE"/>
    <property type="match status" value="1"/>
</dbReference>
<dbReference type="PATRIC" id="fig|1555112.3.peg.281"/>
<dbReference type="GO" id="GO:0005737">
    <property type="term" value="C:cytoplasm"/>
    <property type="evidence" value="ECO:0007669"/>
    <property type="project" value="UniProtKB-SubCell"/>
</dbReference>
<dbReference type="HAMAP" id="MF_00372">
    <property type="entry name" value="HutI"/>
    <property type="match status" value="1"/>
</dbReference>
<comment type="similarity">
    <text evidence="7">Belongs to the metallo-dependent hydrolases superfamily. HutI family.</text>
</comment>
<evidence type="ECO:0000256" key="7">
    <source>
        <dbReference type="HAMAP-Rule" id="MF_00372"/>
    </source>
</evidence>
<dbReference type="SUPFAM" id="SSF51338">
    <property type="entry name" value="Composite domain of metallo-dependent hydrolases"/>
    <property type="match status" value="1"/>
</dbReference>
<dbReference type="Proteomes" id="UP000065807">
    <property type="component" value="Chromosome"/>
</dbReference>
<keyword evidence="4 7" id="KW-0369">Histidine metabolism</keyword>
<evidence type="ECO:0000256" key="4">
    <source>
        <dbReference type="ARBA" id="ARBA00022808"/>
    </source>
</evidence>
<evidence type="ECO:0000256" key="2">
    <source>
        <dbReference type="ARBA" id="ARBA00022723"/>
    </source>
</evidence>
<feature type="binding site" evidence="7">
    <location>
        <position position="108"/>
    </location>
    <ligand>
        <name>Fe(3+)</name>
        <dbReference type="ChEBI" id="CHEBI:29034"/>
    </ligand>
</feature>
<keyword evidence="11" id="KW-1185">Reference proteome</keyword>
<dbReference type="InterPro" id="IPR011059">
    <property type="entry name" value="Metal-dep_hydrolase_composite"/>
</dbReference>
<reference evidence="11" key="2">
    <citation type="journal article" date="2016" name="Int. J. Syst. Evol. Microbiol.">
        <title>Complete genome sequence and cell structure of Limnochorda pilosa, a Gram-negative spore-former within the phylum Firmicutes.</title>
        <authorList>
            <person name="Watanabe M."/>
            <person name="Kojima H."/>
            <person name="Fukui M."/>
        </authorList>
    </citation>
    <scope>NUCLEOTIDE SEQUENCE [LARGE SCALE GENOMIC DNA]</scope>
    <source>
        <strain evidence="11">HC45</strain>
    </source>
</reference>
<name>A0A0K2SG98_LIMPI</name>
<feature type="binding site" evidence="7">
    <location>
        <position position="355"/>
    </location>
    <ligand>
        <name>N-formimidoyl-L-glutamate</name>
        <dbReference type="ChEBI" id="CHEBI:58928"/>
    </ligand>
</feature>
<evidence type="ECO:0000313" key="11">
    <source>
        <dbReference type="Proteomes" id="UP000065807"/>
    </source>
</evidence>
<dbReference type="GO" id="GO:0005506">
    <property type="term" value="F:iron ion binding"/>
    <property type="evidence" value="ECO:0007669"/>
    <property type="project" value="UniProtKB-UniRule"/>
</dbReference>
<dbReference type="GO" id="GO:0019557">
    <property type="term" value="P:L-histidine catabolic process to glutamate and formate"/>
    <property type="evidence" value="ECO:0007669"/>
    <property type="project" value="UniProtKB-UniPathway"/>
</dbReference>
<evidence type="ECO:0000256" key="8">
    <source>
        <dbReference type="SAM" id="MobiDB-lite"/>
    </source>
</evidence>
<dbReference type="STRING" id="1555112.LIP_0269"/>
<evidence type="ECO:0000256" key="3">
    <source>
        <dbReference type="ARBA" id="ARBA00022801"/>
    </source>
</evidence>
<feature type="binding site" evidence="7">
    <location>
        <position position="110"/>
    </location>
    <ligand>
        <name>Fe(3+)</name>
        <dbReference type="ChEBI" id="CHEBI:29034"/>
    </ligand>
</feature>
<feature type="binding site" evidence="7">
    <location>
        <position position="353"/>
    </location>
    <ligand>
        <name>Zn(2+)</name>
        <dbReference type="ChEBI" id="CHEBI:29105"/>
    </ligand>
</feature>
<feature type="binding site" evidence="7">
    <location>
        <position position="353"/>
    </location>
    <ligand>
        <name>Fe(3+)</name>
        <dbReference type="ChEBI" id="CHEBI:29034"/>
    </ligand>
</feature>
<dbReference type="Gene3D" id="2.30.40.10">
    <property type="entry name" value="Urease, subunit C, domain 1"/>
    <property type="match status" value="1"/>
</dbReference>
<proteinExistence type="inferred from homology"/>
<dbReference type="FunFam" id="3.20.20.140:FF:000007">
    <property type="entry name" value="Imidazolonepropionase"/>
    <property type="match status" value="1"/>
</dbReference>
<keyword evidence="2 7" id="KW-0479">Metal-binding</keyword>
<dbReference type="KEGG" id="lpil:LIP_0269"/>
<dbReference type="OrthoDB" id="9776455at2"/>
<dbReference type="EMBL" id="AP014924">
    <property type="protein sequence ID" value="BAS26126.1"/>
    <property type="molecule type" value="Genomic_DNA"/>
</dbReference>
<dbReference type="PANTHER" id="PTHR42752:SF1">
    <property type="entry name" value="IMIDAZOLONEPROPIONASE-RELATED"/>
    <property type="match status" value="1"/>
</dbReference>
<feature type="binding site" evidence="7">
    <location>
        <position position="110"/>
    </location>
    <ligand>
        <name>Zn(2+)</name>
        <dbReference type="ChEBI" id="CHEBI:29105"/>
    </ligand>
</feature>
<dbReference type="GO" id="GO:0019556">
    <property type="term" value="P:L-histidine catabolic process to glutamate and formamide"/>
    <property type="evidence" value="ECO:0007669"/>
    <property type="project" value="UniProtKB-UniRule"/>
</dbReference>
<evidence type="ECO:0000256" key="1">
    <source>
        <dbReference type="ARBA" id="ARBA00012864"/>
    </source>
</evidence>
<dbReference type="UniPathway" id="UPA00379">
    <property type="reaction ID" value="UER00551"/>
</dbReference>
<comment type="subcellular location">
    <subcellularLocation>
        <location evidence="7">Cytoplasm</location>
    </subcellularLocation>
</comment>
<sequence length="449" mass="47985">MADPKEPDLGTTGVTPRGAQPSGTGRPPLRQLYTEIAQLVTMAGHSERPVAGSAAGKIGLIEDAYMLVEGDRVARVGRMRDLKPTLLREATVHEVGRRVVVPGFVDPHTHACFTGWRAQEFRQRVLGATYREIMEAGGGILSTVEAVRAASQGELEAALSEFLGQMLAQGTTTVEVKSGYGLATSDELKQLRAIREVGRLQPVEVVPTFLGAHQVPPEFRNNRAGYVQLLVEEMLPAVARAGLAEACDVFCEEGVFSVEETRQILLRGRELGLKVKLHADELAGSGGAELAGELAALSADHLLQPSDAGLERLKEAGTVAVLLPGTALFLGSDRFAPARRMVEMGIPVALATDFNPGSSPLQSMPLVMSLACVRMGLSPEEALVAATINAAHALGRADRVGSLEPGKQADFVLVDAPGYLHLAYRFGAPLVEQVFKRGRSVWRRAPEQV</sequence>
<dbReference type="InterPro" id="IPR006680">
    <property type="entry name" value="Amidohydro-rel"/>
</dbReference>
<dbReference type="Pfam" id="PF01979">
    <property type="entry name" value="Amidohydro_1"/>
    <property type="match status" value="1"/>
</dbReference>
<feature type="binding site" evidence="7">
    <location>
        <position position="278"/>
    </location>
    <ligand>
        <name>Fe(3+)</name>
        <dbReference type="ChEBI" id="CHEBI:29034"/>
    </ligand>
</feature>
<feature type="binding site" evidence="7">
    <location>
        <position position="108"/>
    </location>
    <ligand>
        <name>Zn(2+)</name>
        <dbReference type="ChEBI" id="CHEBI:29105"/>
    </ligand>
</feature>
<comment type="catalytic activity">
    <reaction evidence="7">
        <text>4-imidazolone-5-propanoate + H2O = N-formimidoyl-L-glutamate</text>
        <dbReference type="Rhea" id="RHEA:23660"/>
        <dbReference type="ChEBI" id="CHEBI:15377"/>
        <dbReference type="ChEBI" id="CHEBI:58928"/>
        <dbReference type="ChEBI" id="CHEBI:77893"/>
        <dbReference type="EC" id="3.5.2.7"/>
    </reaction>
</comment>
<dbReference type="InterPro" id="IPR032466">
    <property type="entry name" value="Metal_Hydrolase"/>
</dbReference>
<evidence type="ECO:0000256" key="6">
    <source>
        <dbReference type="ARBA" id="ARBA00023004"/>
    </source>
</evidence>
<feature type="binding site" evidence="7">
    <location>
        <position position="213"/>
    </location>
    <ligand>
        <name>4-imidazolone-5-propanoate</name>
        <dbReference type="ChEBI" id="CHEBI:77893"/>
    </ligand>
</feature>
<dbReference type="AlphaFoldDB" id="A0A0K2SG98"/>
<comment type="function">
    <text evidence="7">Catalyzes the hydrolytic cleavage of the carbon-nitrogen bond in imidazolone-5-propanoate to yield N-formimidoyl-L-glutamate. It is the third step in the universal histidine degradation pathway.</text>
</comment>
<feature type="binding site" evidence="7">
    <location>
        <position position="357"/>
    </location>
    <ligand>
        <name>N-formimidoyl-L-glutamate</name>
        <dbReference type="ChEBI" id="CHEBI:58928"/>
    </ligand>
</feature>
<dbReference type="EC" id="3.5.2.7" evidence="1 7"/>
<feature type="binding site" evidence="7">
    <location>
        <position position="358"/>
    </location>
    <ligand>
        <name>4-imidazolone-5-propanoate</name>
        <dbReference type="ChEBI" id="CHEBI:77893"/>
    </ligand>
</feature>
<protein>
    <recommendedName>
        <fullName evidence="1 7">Imidazolonepropionase</fullName>
        <ecNumber evidence="1 7">3.5.2.7</ecNumber>
    </recommendedName>
    <alternativeName>
        <fullName evidence="7">Imidazolone-5-propionate hydrolase</fullName>
    </alternativeName>
</protein>
<accession>A0A0K2SG98</accession>
<keyword evidence="7" id="KW-0963">Cytoplasm</keyword>
<evidence type="ECO:0000256" key="5">
    <source>
        <dbReference type="ARBA" id="ARBA00022833"/>
    </source>
</evidence>
<dbReference type="SUPFAM" id="SSF51556">
    <property type="entry name" value="Metallo-dependent hydrolases"/>
    <property type="match status" value="1"/>
</dbReference>
<organism evidence="10 11">
    <name type="scientific">Limnochorda pilosa</name>
    <dbReference type="NCBI Taxonomy" id="1555112"/>
    <lineage>
        <taxon>Bacteria</taxon>
        <taxon>Bacillati</taxon>
        <taxon>Bacillota</taxon>
        <taxon>Limnochordia</taxon>
        <taxon>Limnochordales</taxon>
        <taxon>Limnochordaceae</taxon>
        <taxon>Limnochorda</taxon>
    </lineage>
</organism>
<feature type="binding site" evidence="7">
    <location>
        <position position="281"/>
    </location>
    <ligand>
        <name>4-imidazolone-5-propanoate</name>
        <dbReference type="ChEBI" id="CHEBI:77893"/>
    </ligand>
</feature>
<comment type="pathway">
    <text evidence="7">Amino-acid degradation; L-histidine degradation into L-glutamate; N-formimidoyl-L-glutamate from L-histidine: step 3/3.</text>
</comment>
<feature type="binding site" evidence="7">
    <location>
        <position position="117"/>
    </location>
    <ligand>
        <name>4-imidazolone-5-propanoate</name>
        <dbReference type="ChEBI" id="CHEBI:77893"/>
    </ligand>
</feature>
<dbReference type="GO" id="GO:0008270">
    <property type="term" value="F:zinc ion binding"/>
    <property type="evidence" value="ECO:0007669"/>
    <property type="project" value="UniProtKB-UniRule"/>
</dbReference>
<evidence type="ECO:0000313" key="10">
    <source>
        <dbReference type="EMBL" id="BAS26126.1"/>
    </source>
</evidence>
<keyword evidence="3 7" id="KW-0378">Hydrolase</keyword>
<dbReference type="RefSeq" id="WP_082725691.1">
    <property type="nucleotide sequence ID" value="NZ_AP014924.1"/>
</dbReference>
<evidence type="ECO:0000259" key="9">
    <source>
        <dbReference type="Pfam" id="PF01979"/>
    </source>
</evidence>
<feature type="binding site" evidence="7">
    <location>
        <position position="180"/>
    </location>
    <ligand>
        <name>N-formimidoyl-L-glutamate</name>
        <dbReference type="ChEBI" id="CHEBI:58928"/>
    </ligand>
</feature>
<feature type="binding site" evidence="7">
    <location>
        <position position="180"/>
    </location>
    <ligand>
        <name>4-imidazolone-5-propanoate</name>
        <dbReference type="ChEBI" id="CHEBI:77893"/>
    </ligand>
</feature>
<comment type="cofactor">
    <cofactor evidence="7">
        <name>Zn(2+)</name>
        <dbReference type="ChEBI" id="CHEBI:29105"/>
    </cofactor>
    <cofactor evidence="7">
        <name>Fe(3+)</name>
        <dbReference type="ChEBI" id="CHEBI:29034"/>
    </cofactor>
    <text evidence="7">Binds 1 zinc or iron ion per subunit.</text>
</comment>
<dbReference type="InterPro" id="IPR005920">
    <property type="entry name" value="HutI"/>
</dbReference>
<dbReference type="NCBIfam" id="TIGR01224">
    <property type="entry name" value="hutI"/>
    <property type="match status" value="1"/>
</dbReference>
<keyword evidence="5 7" id="KW-0862">Zinc</keyword>
<keyword evidence="6 7" id="KW-0408">Iron</keyword>
<dbReference type="CDD" id="cd01296">
    <property type="entry name" value="Imidazolone-5PH"/>
    <property type="match status" value="1"/>
</dbReference>
<dbReference type="GO" id="GO:0050480">
    <property type="term" value="F:imidazolonepropionase activity"/>
    <property type="evidence" value="ECO:0007669"/>
    <property type="project" value="UniProtKB-UniRule"/>
</dbReference>
<feature type="binding site" evidence="7">
    <location>
        <position position="278"/>
    </location>
    <ligand>
        <name>Zn(2+)</name>
        <dbReference type="ChEBI" id="CHEBI:29105"/>
    </ligand>
</feature>